<dbReference type="Pfam" id="PF14659">
    <property type="entry name" value="Phage_int_SAM_3"/>
    <property type="match status" value="1"/>
</dbReference>
<keyword evidence="4" id="KW-0233">DNA recombination</keyword>
<dbReference type="InterPro" id="IPR010998">
    <property type="entry name" value="Integrase_recombinase_N"/>
</dbReference>
<evidence type="ECO:0000256" key="3">
    <source>
        <dbReference type="ARBA" id="ARBA00023125"/>
    </source>
</evidence>
<sequence>MAQIYKKENGEWAYRVFYRDEFGKRRSVNNSHFKKKSDAQNAAREIEMKKTQVGISQQKENITFDDYFKQWIKTYKAGRFSKSTQTKYDLIQKFVHDSFGNTKLKKVTKFEYQQALDKYAEDHVKTTVAMFNSAIKASLKDALEQQIIHLDFTRNAIISGEKKSKEIKYFEIDEANKLRDYCLKNSNIYKITRYAIALSMATGLRYAEVVGLTWNDIDFDNNTINVNKTYDYKNRTGFKPTKTPSSVRLLDVDIKTMKLMKHLKLEQAALFLKQNYKNTDNLVFINNLHQTPGDAAANKALGVLQNNLKIKKDNHLTFHALRHTHASILFSRGVSLEYVSARLGHSSTLITSKIYIHLLKDQKKHDAKKAVAIFS</sequence>
<reference evidence="6 7" key="1">
    <citation type="journal article" date="2015" name="Genome Announc.">
        <title>Expanding the biotechnology potential of lactobacilli through comparative genomics of 213 strains and associated genera.</title>
        <authorList>
            <person name="Sun Z."/>
            <person name="Harris H.M."/>
            <person name="McCann A."/>
            <person name="Guo C."/>
            <person name="Argimon S."/>
            <person name="Zhang W."/>
            <person name="Yang X."/>
            <person name="Jeffery I.B."/>
            <person name="Cooney J.C."/>
            <person name="Kagawa T.F."/>
            <person name="Liu W."/>
            <person name="Song Y."/>
            <person name="Salvetti E."/>
            <person name="Wrobel A."/>
            <person name="Rasinkangas P."/>
            <person name="Parkhill J."/>
            <person name="Rea M.C."/>
            <person name="O'Sullivan O."/>
            <person name="Ritari J."/>
            <person name="Douillard F.P."/>
            <person name="Paul Ross R."/>
            <person name="Yang R."/>
            <person name="Briner A.E."/>
            <person name="Felis G.E."/>
            <person name="de Vos W.M."/>
            <person name="Barrangou R."/>
            <person name="Klaenhammer T.R."/>
            <person name="Caufield P.W."/>
            <person name="Cui Y."/>
            <person name="Zhang H."/>
            <person name="O'Toole P.W."/>
        </authorList>
    </citation>
    <scope>NUCLEOTIDE SEQUENCE [LARGE SCALE GENOMIC DNA]</scope>
    <source>
        <strain evidence="6 7">DSM 16982</strain>
    </source>
</reference>
<dbReference type="AlphaFoldDB" id="A0A0R1WKS1"/>
<dbReference type="Gene3D" id="1.10.443.10">
    <property type="entry name" value="Intergrase catalytic core"/>
    <property type="match status" value="1"/>
</dbReference>
<dbReference type="PANTHER" id="PTHR30629">
    <property type="entry name" value="PROPHAGE INTEGRASE"/>
    <property type="match status" value="1"/>
</dbReference>
<evidence type="ECO:0000313" key="6">
    <source>
        <dbReference type="EMBL" id="KRM18430.1"/>
    </source>
</evidence>
<evidence type="ECO:0000313" key="7">
    <source>
        <dbReference type="Proteomes" id="UP000051302"/>
    </source>
</evidence>
<organism evidence="6 7">
    <name type="scientific">Companilactobacillus nantensis DSM 16982</name>
    <dbReference type="NCBI Taxonomy" id="1423774"/>
    <lineage>
        <taxon>Bacteria</taxon>
        <taxon>Bacillati</taxon>
        <taxon>Bacillota</taxon>
        <taxon>Bacilli</taxon>
        <taxon>Lactobacillales</taxon>
        <taxon>Lactobacillaceae</taxon>
        <taxon>Companilactobacillus</taxon>
    </lineage>
</organism>
<feature type="domain" description="Tyr recombinase" evidence="5">
    <location>
        <begin position="165"/>
        <end position="368"/>
    </location>
</feature>
<dbReference type="GO" id="GO:0006310">
    <property type="term" value="P:DNA recombination"/>
    <property type="evidence" value="ECO:0007669"/>
    <property type="project" value="UniProtKB-KW"/>
</dbReference>
<dbReference type="InterPro" id="IPR004107">
    <property type="entry name" value="Integrase_SAM-like_N"/>
</dbReference>
<dbReference type="SUPFAM" id="SSF56349">
    <property type="entry name" value="DNA breaking-rejoining enzymes"/>
    <property type="match status" value="1"/>
</dbReference>
<keyword evidence="7" id="KW-1185">Reference proteome</keyword>
<name>A0A0R1WKS1_9LACO</name>
<dbReference type="RefSeq" id="WP_057890954.1">
    <property type="nucleotide sequence ID" value="NZ_AZFV01000002.1"/>
</dbReference>
<dbReference type="CDD" id="cd01189">
    <property type="entry name" value="INT_ICEBs1_C_like"/>
    <property type="match status" value="1"/>
</dbReference>
<gene>
    <name evidence="6" type="ORF">FD31_GL000976</name>
</gene>
<evidence type="ECO:0000256" key="2">
    <source>
        <dbReference type="ARBA" id="ARBA00022908"/>
    </source>
</evidence>
<evidence type="ECO:0000259" key="5">
    <source>
        <dbReference type="PROSITE" id="PS51898"/>
    </source>
</evidence>
<keyword evidence="3" id="KW-0238">DNA-binding</keyword>
<dbReference type="Proteomes" id="UP000051302">
    <property type="component" value="Unassembled WGS sequence"/>
</dbReference>
<evidence type="ECO:0000256" key="4">
    <source>
        <dbReference type="ARBA" id="ARBA00023172"/>
    </source>
</evidence>
<evidence type="ECO:0000256" key="1">
    <source>
        <dbReference type="ARBA" id="ARBA00008857"/>
    </source>
</evidence>
<dbReference type="GO" id="GO:0015074">
    <property type="term" value="P:DNA integration"/>
    <property type="evidence" value="ECO:0007669"/>
    <property type="project" value="UniProtKB-KW"/>
</dbReference>
<protein>
    <submittedName>
        <fullName evidence="6">Integrase</fullName>
    </submittedName>
</protein>
<dbReference type="PATRIC" id="fig|1423774.3.peg.1018"/>
<dbReference type="PANTHER" id="PTHR30629:SF2">
    <property type="entry name" value="PROPHAGE INTEGRASE INTS-RELATED"/>
    <property type="match status" value="1"/>
</dbReference>
<dbReference type="Pfam" id="PF14657">
    <property type="entry name" value="Arm-DNA-bind_4"/>
    <property type="match status" value="1"/>
</dbReference>
<proteinExistence type="inferred from homology"/>
<accession>A0A0R1WKS1</accession>
<dbReference type="InterPro" id="IPR028259">
    <property type="entry name" value="AP2-like_int_N"/>
</dbReference>
<dbReference type="PROSITE" id="PS51898">
    <property type="entry name" value="TYR_RECOMBINASE"/>
    <property type="match status" value="1"/>
</dbReference>
<keyword evidence="2" id="KW-0229">DNA integration</keyword>
<dbReference type="InterPro" id="IPR050808">
    <property type="entry name" value="Phage_Integrase"/>
</dbReference>
<dbReference type="STRING" id="1423774.FD31_GL000976"/>
<dbReference type="InterPro" id="IPR002104">
    <property type="entry name" value="Integrase_catalytic"/>
</dbReference>
<comment type="caution">
    <text evidence="6">The sequence shown here is derived from an EMBL/GenBank/DDBJ whole genome shotgun (WGS) entry which is preliminary data.</text>
</comment>
<dbReference type="Gene3D" id="1.10.150.130">
    <property type="match status" value="1"/>
</dbReference>
<dbReference type="InterPro" id="IPR011010">
    <property type="entry name" value="DNA_brk_join_enz"/>
</dbReference>
<dbReference type="InterPro" id="IPR013762">
    <property type="entry name" value="Integrase-like_cat_sf"/>
</dbReference>
<dbReference type="GO" id="GO:0003677">
    <property type="term" value="F:DNA binding"/>
    <property type="evidence" value="ECO:0007669"/>
    <property type="project" value="UniProtKB-KW"/>
</dbReference>
<dbReference type="EMBL" id="AZFV01000002">
    <property type="protein sequence ID" value="KRM18430.1"/>
    <property type="molecule type" value="Genomic_DNA"/>
</dbReference>
<comment type="similarity">
    <text evidence="1">Belongs to the 'phage' integrase family.</text>
</comment>
<dbReference type="Pfam" id="PF00589">
    <property type="entry name" value="Phage_integrase"/>
    <property type="match status" value="1"/>
</dbReference>